<comment type="caution">
    <text evidence="2">The sequence shown here is derived from an EMBL/GenBank/DDBJ whole genome shotgun (WGS) entry which is preliminary data.</text>
</comment>
<reference evidence="2 3" key="1">
    <citation type="submission" date="2016-12" db="EMBL/GenBank/DDBJ databases">
        <title>The genomes of Aspergillus section Nigri reveals drivers in fungal speciation.</title>
        <authorList>
            <consortium name="DOE Joint Genome Institute"/>
            <person name="Vesth T.C."/>
            <person name="Nybo J."/>
            <person name="Theobald S."/>
            <person name="Brandl J."/>
            <person name="Frisvad J.C."/>
            <person name="Nielsen K.F."/>
            <person name="Lyhne E.K."/>
            <person name="Kogle M.E."/>
            <person name="Kuo A."/>
            <person name="Riley R."/>
            <person name="Clum A."/>
            <person name="Nolan M."/>
            <person name="Lipzen A."/>
            <person name="Salamov A."/>
            <person name="Henrissat B."/>
            <person name="Wiebenga A."/>
            <person name="De Vries R.P."/>
            <person name="Grigoriev I.V."/>
            <person name="Mortensen U.H."/>
            <person name="Andersen M.R."/>
            <person name="Baker S.E."/>
        </authorList>
    </citation>
    <scope>NUCLEOTIDE SEQUENCE [LARGE SCALE GENOMIC DNA]</scope>
    <source>
        <strain evidence="2 3">CBS 117.55</strain>
    </source>
</reference>
<dbReference type="RefSeq" id="XP_025398380.1">
    <property type="nucleotide sequence ID" value="XM_025546687.1"/>
</dbReference>
<accession>A0A317W4P7</accession>
<sequence length="244" mass="27222">MVRHIVSAIWQSVSDLNIGTAALGLRPLETARVWVPPCNAQIKDNCYITLVIHKSHQQRQCGFDPLNPRLSGTYHYAGSSLLLPRSIVAHHIGVDPFDLGDIFPLGKQNYLFVEMVGNPYPTPASDTAQPTTPSSSVRCSLTGSPKTTPQTHSVVLLQSGTEAIVDNLYIQAVKHYLLLTADSPLEVFSQEWQADIFPQHVTQYSYDIFTEDNDNDDDDDEEIAVFPPKSDTETIRRGQMKYLH</sequence>
<proteinExistence type="predicted"/>
<gene>
    <name evidence="2" type="ORF">BO70DRAFT_397276</name>
</gene>
<keyword evidence="3" id="KW-1185">Reference proteome</keyword>
<evidence type="ECO:0000313" key="2">
    <source>
        <dbReference type="EMBL" id="PWY79160.1"/>
    </source>
</evidence>
<evidence type="ECO:0000313" key="3">
    <source>
        <dbReference type="Proteomes" id="UP000247233"/>
    </source>
</evidence>
<feature type="region of interest" description="Disordered" evidence="1">
    <location>
        <begin position="123"/>
        <end position="145"/>
    </location>
</feature>
<dbReference type="EMBL" id="MSFL01000016">
    <property type="protein sequence ID" value="PWY79160.1"/>
    <property type="molecule type" value="Genomic_DNA"/>
</dbReference>
<evidence type="ECO:0000256" key="1">
    <source>
        <dbReference type="SAM" id="MobiDB-lite"/>
    </source>
</evidence>
<name>A0A317W4P7_9EURO</name>
<dbReference type="GeneID" id="37068924"/>
<feature type="compositionally biased region" description="Polar residues" evidence="1">
    <location>
        <begin position="124"/>
        <end position="145"/>
    </location>
</feature>
<dbReference type="AlphaFoldDB" id="A0A317W4P7"/>
<dbReference type="Proteomes" id="UP000247233">
    <property type="component" value="Unassembled WGS sequence"/>
</dbReference>
<organism evidence="2 3">
    <name type="scientific">Aspergillus heteromorphus CBS 117.55</name>
    <dbReference type="NCBI Taxonomy" id="1448321"/>
    <lineage>
        <taxon>Eukaryota</taxon>
        <taxon>Fungi</taxon>
        <taxon>Dikarya</taxon>
        <taxon>Ascomycota</taxon>
        <taxon>Pezizomycotina</taxon>
        <taxon>Eurotiomycetes</taxon>
        <taxon>Eurotiomycetidae</taxon>
        <taxon>Eurotiales</taxon>
        <taxon>Aspergillaceae</taxon>
        <taxon>Aspergillus</taxon>
        <taxon>Aspergillus subgen. Circumdati</taxon>
    </lineage>
</organism>
<protein>
    <submittedName>
        <fullName evidence="2">Uncharacterized protein</fullName>
    </submittedName>
</protein>
<dbReference type="VEuPathDB" id="FungiDB:BO70DRAFT_397276"/>